<dbReference type="Gene3D" id="3.60.10.10">
    <property type="entry name" value="Endonuclease/exonuclease/phosphatase"/>
    <property type="match status" value="1"/>
</dbReference>
<keyword evidence="3" id="KW-0378">Hydrolase</keyword>
<dbReference type="InterPro" id="IPR051916">
    <property type="entry name" value="GPI-anchor_lipid_remodeler"/>
</dbReference>
<evidence type="ECO:0000313" key="3">
    <source>
        <dbReference type="EMBL" id="TCS86857.1"/>
    </source>
</evidence>
<keyword evidence="3" id="KW-0255">Endonuclease</keyword>
<proteinExistence type="predicted"/>
<feature type="domain" description="Endonuclease/exonuclease/phosphatase" evidence="2">
    <location>
        <begin position="110"/>
        <end position="362"/>
    </location>
</feature>
<dbReference type="OrthoDB" id="635146at2"/>
<dbReference type="PANTHER" id="PTHR14859">
    <property type="entry name" value="CALCOFLUOR WHITE HYPERSENSITIVE PROTEIN PRECURSOR"/>
    <property type="match status" value="1"/>
</dbReference>
<protein>
    <submittedName>
        <fullName evidence="3">Endonuclease/exonuclease/phosphatase family metal-dependent hydrolase</fullName>
    </submittedName>
</protein>
<dbReference type="Pfam" id="PF03372">
    <property type="entry name" value="Exo_endo_phos"/>
    <property type="match status" value="1"/>
</dbReference>
<evidence type="ECO:0000259" key="2">
    <source>
        <dbReference type="Pfam" id="PF03372"/>
    </source>
</evidence>
<dbReference type="InterPro" id="IPR005135">
    <property type="entry name" value="Endo/exonuclease/phosphatase"/>
</dbReference>
<dbReference type="PANTHER" id="PTHR14859:SF15">
    <property type="entry name" value="ENDONUCLEASE_EXONUCLEASE_PHOSPHATASE DOMAIN-CONTAINING PROTEIN"/>
    <property type="match status" value="1"/>
</dbReference>
<evidence type="ECO:0000256" key="1">
    <source>
        <dbReference type="SAM" id="Phobius"/>
    </source>
</evidence>
<feature type="transmembrane region" description="Helical" evidence="1">
    <location>
        <begin position="74"/>
        <end position="92"/>
    </location>
</feature>
<keyword evidence="1" id="KW-0812">Transmembrane</keyword>
<feature type="transmembrane region" description="Helical" evidence="1">
    <location>
        <begin position="12"/>
        <end position="33"/>
    </location>
</feature>
<sequence>MGRRRKRKKRGFFSNLVLAFYLVAGAGLLLSYLSPYISPSSFWPIAFFGLAYPFLVLLNLLFLFLWLFRRSRRFWLPLAILLAGLPFHRQHFGFRFPSNEPMPDSALQVMSYNSHSFSRYGKHFSEKKKTGMLGLIKEADPDIIAIQEFYTRPEGSFDIRDSLLNILGTSHYFVEVVKRNDFETRGLAIFSKYPIENKEAVHFAENKSYNSCIYADITVRGQKIRLFNLHLQSISFQPEDYRYLSKVKDKLEPDMSSSRRIGGRLKRAFVERAGQAETVARLIRESPYPVIVCGDFNDTPMSYAYQTIRNEGLQSAFSKKGSGYSITYAGAFPNFQIDHILCDEDSFEVLNYKIMKKKLSDHYPITSALKLKPEKKSLNLEL</sequence>
<dbReference type="CDD" id="cd09084">
    <property type="entry name" value="EEP-2"/>
    <property type="match status" value="1"/>
</dbReference>
<dbReference type="RefSeq" id="WP_132129416.1">
    <property type="nucleotide sequence ID" value="NZ_SMAD01000006.1"/>
</dbReference>
<reference evidence="3 4" key="1">
    <citation type="submission" date="2019-03" db="EMBL/GenBank/DDBJ databases">
        <title>Genomic Encyclopedia of Type Strains, Phase IV (KMG-IV): sequencing the most valuable type-strain genomes for metagenomic binning, comparative biology and taxonomic classification.</title>
        <authorList>
            <person name="Goeker M."/>
        </authorList>
    </citation>
    <scope>NUCLEOTIDE SEQUENCE [LARGE SCALE GENOMIC DNA]</scope>
    <source>
        <strain evidence="3 4">DSM 21100</strain>
    </source>
</reference>
<gene>
    <name evidence="3" type="ORF">EDD80_106168</name>
</gene>
<dbReference type="Proteomes" id="UP000295807">
    <property type="component" value="Unassembled WGS sequence"/>
</dbReference>
<keyword evidence="3" id="KW-0269">Exonuclease</keyword>
<evidence type="ECO:0000313" key="4">
    <source>
        <dbReference type="Proteomes" id="UP000295807"/>
    </source>
</evidence>
<accession>A0A4R3KQJ5</accession>
<dbReference type="GO" id="GO:0004519">
    <property type="term" value="F:endonuclease activity"/>
    <property type="evidence" value="ECO:0007669"/>
    <property type="project" value="UniProtKB-KW"/>
</dbReference>
<organism evidence="3 4">
    <name type="scientific">Anseongella ginsenosidimutans</name>
    <dbReference type="NCBI Taxonomy" id="496056"/>
    <lineage>
        <taxon>Bacteria</taxon>
        <taxon>Pseudomonadati</taxon>
        <taxon>Bacteroidota</taxon>
        <taxon>Sphingobacteriia</taxon>
        <taxon>Sphingobacteriales</taxon>
        <taxon>Sphingobacteriaceae</taxon>
        <taxon>Anseongella</taxon>
    </lineage>
</organism>
<dbReference type="InterPro" id="IPR036691">
    <property type="entry name" value="Endo/exonu/phosph_ase_sf"/>
</dbReference>
<keyword evidence="4" id="KW-1185">Reference proteome</keyword>
<feature type="transmembrane region" description="Helical" evidence="1">
    <location>
        <begin position="45"/>
        <end position="67"/>
    </location>
</feature>
<dbReference type="GO" id="GO:0016020">
    <property type="term" value="C:membrane"/>
    <property type="evidence" value="ECO:0007669"/>
    <property type="project" value="GOC"/>
</dbReference>
<dbReference type="AlphaFoldDB" id="A0A4R3KQJ5"/>
<dbReference type="EMBL" id="SMAD01000006">
    <property type="protein sequence ID" value="TCS86857.1"/>
    <property type="molecule type" value="Genomic_DNA"/>
</dbReference>
<dbReference type="SUPFAM" id="SSF56219">
    <property type="entry name" value="DNase I-like"/>
    <property type="match status" value="1"/>
</dbReference>
<keyword evidence="3" id="KW-0540">Nuclease</keyword>
<dbReference type="GO" id="GO:0004527">
    <property type="term" value="F:exonuclease activity"/>
    <property type="evidence" value="ECO:0007669"/>
    <property type="project" value="UniProtKB-KW"/>
</dbReference>
<name>A0A4R3KQJ5_9SPHI</name>
<comment type="caution">
    <text evidence="3">The sequence shown here is derived from an EMBL/GenBank/DDBJ whole genome shotgun (WGS) entry which is preliminary data.</text>
</comment>
<dbReference type="GO" id="GO:0006506">
    <property type="term" value="P:GPI anchor biosynthetic process"/>
    <property type="evidence" value="ECO:0007669"/>
    <property type="project" value="TreeGrafter"/>
</dbReference>
<keyword evidence="1" id="KW-0472">Membrane</keyword>
<keyword evidence="1" id="KW-1133">Transmembrane helix</keyword>